<dbReference type="Pfam" id="PF00211">
    <property type="entry name" value="Guanylate_cyc"/>
    <property type="match status" value="1"/>
</dbReference>
<dbReference type="GO" id="GO:0035556">
    <property type="term" value="P:intracellular signal transduction"/>
    <property type="evidence" value="ECO:0007669"/>
    <property type="project" value="InterPro"/>
</dbReference>
<name>A0A1Z5KK64_FISSO</name>
<dbReference type="InterPro" id="IPR003607">
    <property type="entry name" value="HD/PDEase_dom"/>
</dbReference>
<dbReference type="PROSITE" id="PS51845">
    <property type="entry name" value="PDEASE_I_2"/>
    <property type="match status" value="1"/>
</dbReference>
<dbReference type="InterPro" id="IPR036971">
    <property type="entry name" value="PDEase_catalytic_dom_sf"/>
</dbReference>
<evidence type="ECO:0000256" key="2">
    <source>
        <dbReference type="ARBA" id="ARBA00022692"/>
    </source>
</evidence>
<gene>
    <name evidence="12" type="ORF">FisN_2Hu408</name>
</gene>
<keyword evidence="3" id="KW-0547">Nucleotide-binding</keyword>
<comment type="subcellular location">
    <subcellularLocation>
        <location evidence="1">Membrane</location>
    </subcellularLocation>
</comment>
<feature type="compositionally biased region" description="Low complexity" evidence="8">
    <location>
        <begin position="21"/>
        <end position="32"/>
    </location>
</feature>
<dbReference type="SUPFAM" id="SSF109604">
    <property type="entry name" value="HD-domain/PDEase-like"/>
    <property type="match status" value="1"/>
</dbReference>
<dbReference type="Gene3D" id="3.30.70.1230">
    <property type="entry name" value="Nucleotide cyclase"/>
    <property type="match status" value="1"/>
</dbReference>
<keyword evidence="2 9" id="KW-0812">Transmembrane</keyword>
<feature type="compositionally biased region" description="Basic and acidic residues" evidence="8">
    <location>
        <begin position="1183"/>
        <end position="1198"/>
    </location>
</feature>
<dbReference type="SUPFAM" id="SSF55073">
    <property type="entry name" value="Nucleotide cyclase"/>
    <property type="match status" value="1"/>
</dbReference>
<feature type="coiled-coil region" evidence="7">
    <location>
        <begin position="728"/>
        <end position="785"/>
    </location>
</feature>
<evidence type="ECO:0000256" key="1">
    <source>
        <dbReference type="ARBA" id="ARBA00004370"/>
    </source>
</evidence>
<dbReference type="GO" id="GO:0004114">
    <property type="term" value="F:3',5'-cyclic-nucleotide phosphodiesterase activity"/>
    <property type="evidence" value="ECO:0007669"/>
    <property type="project" value="InterPro"/>
</dbReference>
<keyword evidence="5 9" id="KW-0472">Membrane</keyword>
<evidence type="ECO:0000256" key="5">
    <source>
        <dbReference type="ARBA" id="ARBA00023136"/>
    </source>
</evidence>
<evidence type="ECO:0000259" key="11">
    <source>
        <dbReference type="PROSITE" id="PS51845"/>
    </source>
</evidence>
<evidence type="ECO:0000259" key="10">
    <source>
        <dbReference type="PROSITE" id="PS50125"/>
    </source>
</evidence>
<reference evidence="12 13" key="1">
    <citation type="journal article" date="2015" name="Plant Cell">
        <title>Oil accumulation by the oleaginous diatom Fistulifera solaris as revealed by the genome and transcriptome.</title>
        <authorList>
            <person name="Tanaka T."/>
            <person name="Maeda Y."/>
            <person name="Veluchamy A."/>
            <person name="Tanaka M."/>
            <person name="Abida H."/>
            <person name="Marechal E."/>
            <person name="Bowler C."/>
            <person name="Muto M."/>
            <person name="Sunaga Y."/>
            <person name="Tanaka M."/>
            <person name="Yoshino T."/>
            <person name="Taniguchi T."/>
            <person name="Fukuda Y."/>
            <person name="Nemoto M."/>
            <person name="Matsumoto M."/>
            <person name="Wong P.S."/>
            <person name="Aburatani S."/>
            <person name="Fujibuchi W."/>
        </authorList>
    </citation>
    <scope>NUCLEOTIDE SEQUENCE [LARGE SCALE GENOMIC DNA]</scope>
    <source>
        <strain evidence="12 13">JPCC DA0580</strain>
    </source>
</reference>
<feature type="region of interest" description="Disordered" evidence="8">
    <location>
        <begin position="1183"/>
        <end position="1214"/>
    </location>
</feature>
<dbReference type="PANTHER" id="PTHR11920">
    <property type="entry name" value="GUANYLYL CYCLASE"/>
    <property type="match status" value="1"/>
</dbReference>
<organism evidence="12 13">
    <name type="scientific">Fistulifera solaris</name>
    <name type="common">Oleaginous diatom</name>
    <dbReference type="NCBI Taxonomy" id="1519565"/>
    <lineage>
        <taxon>Eukaryota</taxon>
        <taxon>Sar</taxon>
        <taxon>Stramenopiles</taxon>
        <taxon>Ochrophyta</taxon>
        <taxon>Bacillariophyta</taxon>
        <taxon>Bacillariophyceae</taxon>
        <taxon>Bacillariophycidae</taxon>
        <taxon>Naviculales</taxon>
        <taxon>Naviculaceae</taxon>
        <taxon>Fistulifera</taxon>
    </lineage>
</organism>
<dbReference type="AlphaFoldDB" id="A0A1Z5KK64"/>
<feature type="transmembrane region" description="Helical" evidence="9">
    <location>
        <begin position="46"/>
        <end position="67"/>
    </location>
</feature>
<evidence type="ECO:0000313" key="12">
    <source>
        <dbReference type="EMBL" id="GAX26656.1"/>
    </source>
</evidence>
<keyword evidence="6" id="KW-0456">Lyase</keyword>
<feature type="domain" description="Guanylate cyclase" evidence="10">
    <location>
        <begin position="519"/>
        <end position="653"/>
    </location>
</feature>
<proteinExistence type="predicted"/>
<keyword evidence="7" id="KW-0175">Coiled coil</keyword>
<dbReference type="InterPro" id="IPR050401">
    <property type="entry name" value="Cyclic_nucleotide_synthase"/>
</dbReference>
<accession>A0A1Z5KK64</accession>
<protein>
    <recommendedName>
        <fullName evidence="14">3',5'-cyclic-nucleotide phosphodiesterase</fullName>
    </recommendedName>
</protein>
<dbReference type="GO" id="GO:0005886">
    <property type="term" value="C:plasma membrane"/>
    <property type="evidence" value="ECO:0007669"/>
    <property type="project" value="TreeGrafter"/>
</dbReference>
<dbReference type="SMART" id="SM00044">
    <property type="entry name" value="CYCc"/>
    <property type="match status" value="1"/>
</dbReference>
<keyword evidence="13" id="KW-1185">Reference proteome</keyword>
<dbReference type="GO" id="GO:0001653">
    <property type="term" value="F:peptide receptor activity"/>
    <property type="evidence" value="ECO:0007669"/>
    <property type="project" value="TreeGrafter"/>
</dbReference>
<dbReference type="CDD" id="cd07302">
    <property type="entry name" value="CHD"/>
    <property type="match status" value="1"/>
</dbReference>
<dbReference type="InterPro" id="IPR001054">
    <property type="entry name" value="A/G_cyclase"/>
</dbReference>
<dbReference type="PANTHER" id="PTHR11920:SF335">
    <property type="entry name" value="GUANYLATE CYCLASE"/>
    <property type="match status" value="1"/>
</dbReference>
<keyword evidence="4 9" id="KW-1133">Transmembrane helix</keyword>
<dbReference type="Gene3D" id="1.10.1300.10">
    <property type="entry name" value="3'5'-cyclic nucleotide phosphodiesterase, catalytic domain"/>
    <property type="match status" value="1"/>
</dbReference>
<dbReference type="OrthoDB" id="432756at2759"/>
<dbReference type="GO" id="GO:0000166">
    <property type="term" value="F:nucleotide binding"/>
    <property type="evidence" value="ECO:0007669"/>
    <property type="project" value="UniProtKB-KW"/>
</dbReference>
<dbReference type="GO" id="GO:0004383">
    <property type="term" value="F:guanylate cyclase activity"/>
    <property type="evidence" value="ECO:0007669"/>
    <property type="project" value="TreeGrafter"/>
</dbReference>
<evidence type="ECO:0000256" key="7">
    <source>
        <dbReference type="SAM" id="Coils"/>
    </source>
</evidence>
<dbReference type="InParanoid" id="A0A1Z5KK64"/>
<dbReference type="Proteomes" id="UP000198406">
    <property type="component" value="Unassembled WGS sequence"/>
</dbReference>
<dbReference type="SMART" id="SM00471">
    <property type="entry name" value="HDc"/>
    <property type="match status" value="1"/>
</dbReference>
<feature type="domain" description="PDEase" evidence="11">
    <location>
        <begin position="756"/>
        <end position="994"/>
    </location>
</feature>
<feature type="transmembrane region" description="Helical" evidence="9">
    <location>
        <begin position="411"/>
        <end position="431"/>
    </location>
</feature>
<dbReference type="Pfam" id="PF00233">
    <property type="entry name" value="PDEase_I"/>
    <property type="match status" value="1"/>
</dbReference>
<dbReference type="GO" id="GO:0004016">
    <property type="term" value="F:adenylate cyclase activity"/>
    <property type="evidence" value="ECO:0007669"/>
    <property type="project" value="TreeGrafter"/>
</dbReference>
<evidence type="ECO:0000256" key="8">
    <source>
        <dbReference type="SAM" id="MobiDB-lite"/>
    </source>
</evidence>
<dbReference type="GO" id="GO:0007168">
    <property type="term" value="P:receptor guanylyl cyclase signaling pathway"/>
    <property type="evidence" value="ECO:0007669"/>
    <property type="project" value="TreeGrafter"/>
</dbReference>
<dbReference type="InterPro" id="IPR029787">
    <property type="entry name" value="Nucleotide_cyclase"/>
</dbReference>
<evidence type="ECO:0000256" key="9">
    <source>
        <dbReference type="SAM" id="Phobius"/>
    </source>
</evidence>
<dbReference type="InterPro" id="IPR002073">
    <property type="entry name" value="PDEase_catalytic_dom"/>
</dbReference>
<dbReference type="EMBL" id="BDSP01000251">
    <property type="protein sequence ID" value="GAX26656.1"/>
    <property type="molecule type" value="Genomic_DNA"/>
</dbReference>
<feature type="region of interest" description="Disordered" evidence="8">
    <location>
        <begin position="1"/>
        <end position="37"/>
    </location>
</feature>
<evidence type="ECO:0000256" key="4">
    <source>
        <dbReference type="ARBA" id="ARBA00022989"/>
    </source>
</evidence>
<dbReference type="PROSITE" id="PS50125">
    <property type="entry name" value="GUANYLATE_CYCLASE_2"/>
    <property type="match status" value="1"/>
</dbReference>
<evidence type="ECO:0000313" key="13">
    <source>
        <dbReference type="Proteomes" id="UP000198406"/>
    </source>
</evidence>
<comment type="caution">
    <text evidence="12">The sequence shown here is derived from an EMBL/GenBank/DDBJ whole genome shotgun (WGS) entry which is preliminary data.</text>
</comment>
<sequence length="1214" mass="137078">MTFHDEDDDLNTKSLETGEPSVSHASTTGSSSFGRSDTHRVTRSKYIVAAVILVAAVLVGTLTFVFARNGEEDDFENQFSEYAVEIANIIIQEANSALAAGNSLSVSITSFVLASSGAWPQVTIPDFELRGYHNNILSKALQVSLAPMVRADEKEEWEIYAQQNEEWIDEGLSVAKERQLRENYQEKNEPIEDFVWRFSDGDSGTNVVQNGEGFDLNGVNYFAPLWQQSPAPHDTQIVNYDILSHPVIQRLFHAMQTTSQPVFSEVVDLSFIYKGAIEDDFEHPHTYVLYPVFRSFTKDGQSHTSHDIVASLIMVLPFDELFLDMIPEGVNGIDVVMDNTCGQQFTYTINGPDAYFVGSGDFHDKAYDYMGLAVEFGDHSRFAHTEESCDYTIHVYPTSTFEDEYHSNKPVVYTIVVVSVFVFTALVFLLYDYLVLLRQRKVVEAARRTNKIVTALFPSNVRDRILKDADEQIQTQMNKKSFGFGAKAQLKDFVHDENVLENGNAFDSKPIADLFPEATVMFADIVGFTAWSSVREPTQVFSLLETVYHAFDEIARSRRVFKVETVGDCYVAVAGLPEARKDHAVVMARFARDCLHRMNDLTKKLELTLGPDTGDLSMRIGLHSGPVTAGVLRGDKSRFQLFGDTVNTASKIESSGSRNRIHLSTETASLLEAAGKGHWLRKREDVIRTKVKGDMQTFWLEVKAPSIAPTGSCASDGQTEESISPFEAKNLEQAKAAKKEEKAKSKTDMDEDKLRRLVDWNSDVLARLLRQIVAHRNAIKKLRGTVSSSTPATLEIKSGGTVIDEVKEIIELPEYDPLAAQYQEDPQSIDLGEAAQKQLRDYVMLVATFYRDNPFHNFEHASHVTMSVVKLLSRIIAPDVNSKNANNQDHAATLHDHTYGITSDPLTQFACVFAALIHDTDHSGVPNAQLVKEGAEVAKIYDGKSVAEQNSVDIAWDLLMHKNYKDLRNLICETDEEMRHFRELVVNSVMATDIVDKELKALRNARWEKAFAEENQVDSRENNNRKATIVIEHLIQASDIAHTMQHWHIYRKWNERLFHEMYDAWRNGRSEKDPSEFWYNGEIGFFDFYIIPLAKKLKECGVFGVSSDEYLNYAQKNRAEWEAQGHQVVEKLVEKYTAEYANHQVRLDDIQDADNVPLRSRMFRSDTLSDDEGFLAEVEKQINDEDGDLSEKSQEDLVARASSRLTRGASKEKL</sequence>
<evidence type="ECO:0000256" key="3">
    <source>
        <dbReference type="ARBA" id="ARBA00022741"/>
    </source>
</evidence>
<evidence type="ECO:0008006" key="14">
    <source>
        <dbReference type="Google" id="ProtNLM"/>
    </source>
</evidence>
<evidence type="ECO:0000256" key="6">
    <source>
        <dbReference type="ARBA" id="ARBA00023239"/>
    </source>
</evidence>